<evidence type="ECO:0000313" key="8">
    <source>
        <dbReference type="Proteomes" id="UP000749559"/>
    </source>
</evidence>
<dbReference type="GO" id="GO:0016150">
    <property type="term" value="F:translation release factor activity, codon nonspecific"/>
    <property type="evidence" value="ECO:0007669"/>
    <property type="project" value="TreeGrafter"/>
</dbReference>
<dbReference type="Proteomes" id="UP000749559">
    <property type="component" value="Unassembled WGS sequence"/>
</dbReference>
<dbReference type="GO" id="GO:0005762">
    <property type="term" value="C:mitochondrial large ribosomal subunit"/>
    <property type="evidence" value="ECO:0007669"/>
    <property type="project" value="TreeGrafter"/>
</dbReference>
<evidence type="ECO:0000313" key="7">
    <source>
        <dbReference type="EMBL" id="CAH1780420.1"/>
    </source>
</evidence>
<dbReference type="PANTHER" id="PTHR11075">
    <property type="entry name" value="PEPTIDE CHAIN RELEASE FACTOR"/>
    <property type="match status" value="1"/>
</dbReference>
<feature type="compositionally biased region" description="Basic and acidic residues" evidence="5">
    <location>
        <begin position="150"/>
        <end position="163"/>
    </location>
</feature>
<dbReference type="OrthoDB" id="270639at2759"/>
<dbReference type="AlphaFoldDB" id="A0A8S4NGA0"/>
<protein>
    <recommendedName>
        <fullName evidence="3">Large ribosomal subunit protein mL62</fullName>
        <ecNumber evidence="1">3.1.1.29</ecNumber>
    </recommendedName>
    <alternativeName>
        <fullName evidence="4">Peptidyl-tRNA hydrolase ICT1, mitochondrial</fullName>
    </alternativeName>
</protein>
<dbReference type="EMBL" id="CAIIXF020000003">
    <property type="protein sequence ID" value="CAH1780420.1"/>
    <property type="molecule type" value="Genomic_DNA"/>
</dbReference>
<dbReference type="Pfam" id="PF00472">
    <property type="entry name" value="RF-1"/>
    <property type="match status" value="1"/>
</dbReference>
<evidence type="ECO:0000256" key="5">
    <source>
        <dbReference type="SAM" id="MobiDB-lite"/>
    </source>
</evidence>
<evidence type="ECO:0000256" key="4">
    <source>
        <dbReference type="ARBA" id="ARBA00041531"/>
    </source>
</evidence>
<dbReference type="PROSITE" id="PS00745">
    <property type="entry name" value="RF_PROK_I"/>
    <property type="match status" value="1"/>
</dbReference>
<dbReference type="PANTHER" id="PTHR11075:SF54">
    <property type="entry name" value="LARGE RIBOSOMAL SUBUNIT PROTEIN ML62"/>
    <property type="match status" value="1"/>
</dbReference>
<dbReference type="GO" id="GO:0004045">
    <property type="term" value="F:peptidyl-tRNA hydrolase activity"/>
    <property type="evidence" value="ECO:0007669"/>
    <property type="project" value="UniProtKB-EC"/>
</dbReference>
<sequence length="170" mass="19765">MSFLIRATNRIISTTCSPNKPPSFLLRNLYSSDKYSGSVPIDKVKISFSRSSGPGGQHVNTTNSKVEVRFHIQSADWLTDDLKLKLMKQESGRITKDGFIIVTSQISRKQNINQTDCLNKIENMIKNAAVEEKEPDELTKERHRKRKEKIKQETLRKKREISMKKQWRRM</sequence>
<feature type="domain" description="Prokaryotic-type class I peptide chain release factors" evidence="6">
    <location>
        <begin position="50"/>
        <end position="66"/>
    </location>
</feature>
<dbReference type="EC" id="3.1.1.29" evidence="1"/>
<evidence type="ECO:0000256" key="2">
    <source>
        <dbReference type="ARBA" id="ARBA00038225"/>
    </source>
</evidence>
<dbReference type="SUPFAM" id="SSF110916">
    <property type="entry name" value="Peptidyl-tRNA hydrolase domain-like"/>
    <property type="match status" value="1"/>
</dbReference>
<dbReference type="InterPro" id="IPR052104">
    <property type="entry name" value="Mito_Release_Factor_mL62"/>
</dbReference>
<dbReference type="GO" id="GO:0070126">
    <property type="term" value="P:mitochondrial translational termination"/>
    <property type="evidence" value="ECO:0007669"/>
    <property type="project" value="TreeGrafter"/>
</dbReference>
<name>A0A8S4NGA0_OWEFU</name>
<accession>A0A8S4NGA0</accession>
<proteinExistence type="inferred from homology"/>
<keyword evidence="8" id="KW-1185">Reference proteome</keyword>
<organism evidence="7 8">
    <name type="scientific">Owenia fusiformis</name>
    <name type="common">Polychaete worm</name>
    <dbReference type="NCBI Taxonomy" id="6347"/>
    <lineage>
        <taxon>Eukaryota</taxon>
        <taxon>Metazoa</taxon>
        <taxon>Spiralia</taxon>
        <taxon>Lophotrochozoa</taxon>
        <taxon>Annelida</taxon>
        <taxon>Polychaeta</taxon>
        <taxon>Sedentaria</taxon>
        <taxon>Canalipalpata</taxon>
        <taxon>Sabellida</taxon>
        <taxon>Oweniida</taxon>
        <taxon>Oweniidae</taxon>
        <taxon>Owenia</taxon>
    </lineage>
</organism>
<evidence type="ECO:0000256" key="1">
    <source>
        <dbReference type="ARBA" id="ARBA00013260"/>
    </source>
</evidence>
<evidence type="ECO:0000259" key="6">
    <source>
        <dbReference type="PROSITE" id="PS00745"/>
    </source>
</evidence>
<comment type="similarity">
    <text evidence="2">Belongs to the prokaryotic/mitochondrial release factor family. Mitochondrion-specific ribosomal protein mL62 subfamily.</text>
</comment>
<dbReference type="Gene3D" id="3.30.160.20">
    <property type="match status" value="1"/>
</dbReference>
<comment type="caution">
    <text evidence="7">The sequence shown here is derived from an EMBL/GenBank/DDBJ whole genome shotgun (WGS) entry which is preliminary data.</text>
</comment>
<gene>
    <name evidence="7" type="ORF">OFUS_LOCUS7116</name>
</gene>
<dbReference type="InterPro" id="IPR000352">
    <property type="entry name" value="Pep_chain_release_fac_I"/>
</dbReference>
<feature type="region of interest" description="Disordered" evidence="5">
    <location>
        <begin position="132"/>
        <end position="170"/>
    </location>
</feature>
<dbReference type="FunFam" id="3.30.160.20:FF:000046">
    <property type="entry name" value="Peptidyl-tRNA hydrolase ICT1"/>
    <property type="match status" value="1"/>
</dbReference>
<evidence type="ECO:0000256" key="3">
    <source>
        <dbReference type="ARBA" id="ARBA00039441"/>
    </source>
</evidence>
<reference evidence="7" key="1">
    <citation type="submission" date="2022-03" db="EMBL/GenBank/DDBJ databases">
        <authorList>
            <person name="Martin C."/>
        </authorList>
    </citation>
    <scope>NUCLEOTIDE SEQUENCE</scope>
</reference>